<dbReference type="GO" id="GO:0006814">
    <property type="term" value="P:sodium ion transport"/>
    <property type="evidence" value="ECO:0007669"/>
    <property type="project" value="UniProtKB-KW"/>
</dbReference>
<evidence type="ECO:0000256" key="5">
    <source>
        <dbReference type="ARBA" id="ARBA00022692"/>
    </source>
</evidence>
<feature type="transmembrane region" description="Helical" evidence="12">
    <location>
        <begin position="450"/>
        <end position="470"/>
    </location>
</feature>
<reference evidence="13" key="1">
    <citation type="submission" date="2021-12" db="EMBL/GenBank/DDBJ databases">
        <authorList>
            <person name="King R."/>
        </authorList>
    </citation>
    <scope>NUCLEOTIDE SEQUENCE</scope>
</reference>
<evidence type="ECO:0000313" key="13">
    <source>
        <dbReference type="EMBL" id="CAH0770637.1"/>
    </source>
</evidence>
<protein>
    <recommendedName>
        <fullName evidence="15">Sodium-coupled monocarboxylate transporter 1</fullName>
    </recommendedName>
</protein>
<feature type="transmembrane region" description="Helical" evidence="12">
    <location>
        <begin position="130"/>
        <end position="152"/>
    </location>
</feature>
<dbReference type="GO" id="GO:0015293">
    <property type="term" value="F:symporter activity"/>
    <property type="evidence" value="ECO:0007669"/>
    <property type="project" value="TreeGrafter"/>
</dbReference>
<evidence type="ECO:0000256" key="4">
    <source>
        <dbReference type="ARBA" id="ARBA00022475"/>
    </source>
</evidence>
<organism evidence="13 14">
    <name type="scientific">Bemisia tabaci</name>
    <name type="common">Sweetpotato whitefly</name>
    <name type="synonym">Aleurodes tabaci</name>
    <dbReference type="NCBI Taxonomy" id="7038"/>
    <lineage>
        <taxon>Eukaryota</taxon>
        <taxon>Metazoa</taxon>
        <taxon>Ecdysozoa</taxon>
        <taxon>Arthropoda</taxon>
        <taxon>Hexapoda</taxon>
        <taxon>Insecta</taxon>
        <taxon>Pterygota</taxon>
        <taxon>Neoptera</taxon>
        <taxon>Paraneoptera</taxon>
        <taxon>Hemiptera</taxon>
        <taxon>Sternorrhyncha</taxon>
        <taxon>Aleyrodoidea</taxon>
        <taxon>Aleyrodidae</taxon>
        <taxon>Aleyrodinae</taxon>
        <taxon>Bemisia</taxon>
    </lineage>
</organism>
<keyword evidence="5 12" id="KW-0812">Transmembrane</keyword>
<evidence type="ECO:0000256" key="6">
    <source>
        <dbReference type="ARBA" id="ARBA00022989"/>
    </source>
</evidence>
<evidence type="ECO:0008006" key="15">
    <source>
        <dbReference type="Google" id="ProtNLM"/>
    </source>
</evidence>
<feature type="transmembrane region" description="Helical" evidence="12">
    <location>
        <begin position="280"/>
        <end position="304"/>
    </location>
</feature>
<dbReference type="AlphaFoldDB" id="A0A9P0G517"/>
<keyword evidence="10" id="KW-0739">Sodium transport</keyword>
<feature type="transmembrane region" description="Helical" evidence="12">
    <location>
        <begin position="54"/>
        <end position="72"/>
    </location>
</feature>
<feature type="transmembrane region" description="Helical" evidence="12">
    <location>
        <begin position="337"/>
        <end position="366"/>
    </location>
</feature>
<dbReference type="PANTHER" id="PTHR42985:SF21">
    <property type="entry name" value="SODIUM-DEPENDENT MULTIVITAMIN TRANSPORTER-LIKE PROTEIN"/>
    <property type="match status" value="1"/>
</dbReference>
<sequence length="496" mass="55421">MMDPPDTSSLSWLIGTAFFILIMATMATVLSWIGRTTEQQTVNQYLFGGKKMSTLPIAVSFIASAVSSLQLLEIPMEVYLHGTTQLLSALISLYIAIIVVIRFILPQIHNQQYNSLFEFLEIRFSKNTRAIIAAAFVLKTVLYIPFVIAIPVARFSRIAAVSPKPVLILLNGLWTFNLVLSGFQSIVWCQCLSMMSIVVGLAFAIFIGWHSVGGFNEVLEIASSGGRLEIFDINPSPFAWSTFWTTIIGMSASWLYYLGANPGSYQKLISIRKEKNAAEALVWFGVGLTFVKLLMVFLGLTLYAEFSDCDPLSNKEVSKAFLVLHYIWKISNERYNYLALIFMIDVMCVAYSFTSSSLNTVSGIIYEDFAKRSYLKEPTEQQATTCIRKITFLLGALVTMLSLFYNDLDPVLSQLLLSVLRFTDGVIVAIFFIGFLRIRIMRSKATITGSWLLARACATALIVYCVLWSLESGDIQFSTKPMSTVGCPGTYRRIHS</sequence>
<evidence type="ECO:0000313" key="14">
    <source>
        <dbReference type="Proteomes" id="UP001152759"/>
    </source>
</evidence>
<evidence type="ECO:0000256" key="9">
    <source>
        <dbReference type="ARBA" id="ARBA00023136"/>
    </source>
</evidence>
<keyword evidence="9 12" id="KW-0472">Membrane</keyword>
<keyword evidence="8" id="KW-0406">Ion transport</keyword>
<dbReference type="PANTHER" id="PTHR42985">
    <property type="entry name" value="SODIUM-COUPLED MONOCARBOXYLATE TRANSPORTER"/>
    <property type="match status" value="1"/>
</dbReference>
<evidence type="ECO:0000256" key="10">
    <source>
        <dbReference type="ARBA" id="ARBA00023201"/>
    </source>
</evidence>
<evidence type="ECO:0000256" key="3">
    <source>
        <dbReference type="ARBA" id="ARBA00022448"/>
    </source>
</evidence>
<dbReference type="InterPro" id="IPR038377">
    <property type="entry name" value="Na/Glc_symporter_sf"/>
</dbReference>
<dbReference type="Proteomes" id="UP001152759">
    <property type="component" value="Chromosome 4"/>
</dbReference>
<feature type="transmembrane region" description="Helical" evidence="12">
    <location>
        <begin position="238"/>
        <end position="259"/>
    </location>
</feature>
<accession>A0A9P0G517</accession>
<feature type="transmembrane region" description="Helical" evidence="12">
    <location>
        <begin position="158"/>
        <end position="180"/>
    </location>
</feature>
<proteinExistence type="inferred from homology"/>
<feature type="transmembrane region" description="Helical" evidence="12">
    <location>
        <begin position="411"/>
        <end position="438"/>
    </location>
</feature>
<dbReference type="PROSITE" id="PS50283">
    <property type="entry name" value="NA_SOLUT_SYMP_3"/>
    <property type="match status" value="1"/>
</dbReference>
<dbReference type="InterPro" id="IPR001734">
    <property type="entry name" value="Na/solute_symporter"/>
</dbReference>
<feature type="transmembrane region" description="Helical" evidence="12">
    <location>
        <begin position="187"/>
        <end position="209"/>
    </location>
</feature>
<keyword evidence="4" id="KW-1003">Cell membrane</keyword>
<dbReference type="InterPro" id="IPR051163">
    <property type="entry name" value="Sodium:Solute_Symporter_SSF"/>
</dbReference>
<dbReference type="Pfam" id="PF00474">
    <property type="entry name" value="SSF"/>
    <property type="match status" value="1"/>
</dbReference>
<gene>
    <name evidence="13" type="ORF">BEMITA_LOCUS7487</name>
</gene>
<feature type="transmembrane region" description="Helical" evidence="12">
    <location>
        <begin position="386"/>
        <end position="405"/>
    </location>
</feature>
<feature type="transmembrane region" description="Helical" evidence="12">
    <location>
        <begin position="12"/>
        <end position="33"/>
    </location>
</feature>
<comment type="subcellular location">
    <subcellularLocation>
        <location evidence="1">Cell membrane</location>
        <topology evidence="1">Multi-pass membrane protein</topology>
    </subcellularLocation>
</comment>
<evidence type="ECO:0000256" key="2">
    <source>
        <dbReference type="ARBA" id="ARBA00006434"/>
    </source>
</evidence>
<keyword evidence="3" id="KW-0813">Transport</keyword>
<evidence type="ECO:0000256" key="11">
    <source>
        <dbReference type="RuleBase" id="RU362091"/>
    </source>
</evidence>
<evidence type="ECO:0000256" key="8">
    <source>
        <dbReference type="ARBA" id="ARBA00023065"/>
    </source>
</evidence>
<keyword evidence="6 12" id="KW-1133">Transmembrane helix</keyword>
<dbReference type="Gene3D" id="1.20.1730.10">
    <property type="entry name" value="Sodium/glucose cotransporter"/>
    <property type="match status" value="1"/>
</dbReference>
<comment type="similarity">
    <text evidence="2 11">Belongs to the sodium:solute symporter (SSF) (TC 2.A.21) family.</text>
</comment>
<evidence type="ECO:0000256" key="7">
    <source>
        <dbReference type="ARBA" id="ARBA00023053"/>
    </source>
</evidence>
<name>A0A9P0G517_BEMTA</name>
<keyword evidence="7" id="KW-0915">Sodium</keyword>
<evidence type="ECO:0000256" key="1">
    <source>
        <dbReference type="ARBA" id="ARBA00004651"/>
    </source>
</evidence>
<feature type="transmembrane region" description="Helical" evidence="12">
    <location>
        <begin position="84"/>
        <end position="105"/>
    </location>
</feature>
<dbReference type="EMBL" id="OU963865">
    <property type="protein sequence ID" value="CAH0770637.1"/>
    <property type="molecule type" value="Genomic_DNA"/>
</dbReference>
<evidence type="ECO:0000256" key="12">
    <source>
        <dbReference type="SAM" id="Phobius"/>
    </source>
</evidence>
<dbReference type="GO" id="GO:0005886">
    <property type="term" value="C:plasma membrane"/>
    <property type="evidence" value="ECO:0007669"/>
    <property type="project" value="UniProtKB-SubCell"/>
</dbReference>
<keyword evidence="14" id="KW-1185">Reference proteome</keyword>